<evidence type="ECO:0000256" key="5">
    <source>
        <dbReference type="ARBA" id="ARBA00038764"/>
    </source>
</evidence>
<dbReference type="GO" id="GO:0070269">
    <property type="term" value="P:pyroptotic inflammatory response"/>
    <property type="evidence" value="ECO:0007669"/>
    <property type="project" value="TreeGrafter"/>
</dbReference>
<dbReference type="InterPro" id="IPR040460">
    <property type="entry name" value="Gasdermin_pore"/>
</dbReference>
<dbReference type="GO" id="GO:0012501">
    <property type="term" value="P:programmed cell death"/>
    <property type="evidence" value="ECO:0007669"/>
    <property type="project" value="UniProtKB-KW"/>
</dbReference>
<name>A0A8B7A102_ORYAF</name>
<dbReference type="AlphaFoldDB" id="A0A8B7A102"/>
<comment type="subunit">
    <text evidence="5">Homooligomer; homooligomeric ring-shaped pore complex containing 27-28 subunits when inserted in the membrane.</text>
</comment>
<dbReference type="CTD" id="56169"/>
<evidence type="ECO:0000313" key="8">
    <source>
        <dbReference type="RefSeq" id="XP_007941614.1"/>
    </source>
</evidence>
<dbReference type="OrthoDB" id="9836623at2759"/>
<evidence type="ECO:0000313" key="7">
    <source>
        <dbReference type="Proteomes" id="UP000694850"/>
    </source>
</evidence>
<protein>
    <submittedName>
        <fullName evidence="8">Gasdermin-C</fullName>
    </submittedName>
</protein>
<evidence type="ECO:0000256" key="4">
    <source>
        <dbReference type="ARBA" id="ARBA00023136"/>
    </source>
</evidence>
<dbReference type="GeneID" id="103199188"/>
<organism evidence="7 8">
    <name type="scientific">Orycteropus afer afer</name>
    <dbReference type="NCBI Taxonomy" id="1230840"/>
    <lineage>
        <taxon>Eukaryota</taxon>
        <taxon>Metazoa</taxon>
        <taxon>Chordata</taxon>
        <taxon>Craniata</taxon>
        <taxon>Vertebrata</taxon>
        <taxon>Euteleostomi</taxon>
        <taxon>Mammalia</taxon>
        <taxon>Eutheria</taxon>
        <taxon>Afrotheria</taxon>
        <taxon>Tubulidentata</taxon>
        <taxon>Orycteropodidae</taxon>
        <taxon>Orycteropus</taxon>
    </lineage>
</organism>
<evidence type="ECO:0000256" key="2">
    <source>
        <dbReference type="ARBA" id="ARBA00004514"/>
    </source>
</evidence>
<keyword evidence="7" id="KW-1185">Reference proteome</keyword>
<dbReference type="GO" id="GO:0042742">
    <property type="term" value="P:defense response to bacterium"/>
    <property type="evidence" value="ECO:0007669"/>
    <property type="project" value="TreeGrafter"/>
</dbReference>
<dbReference type="GO" id="GO:0001786">
    <property type="term" value="F:phosphatidylserine binding"/>
    <property type="evidence" value="ECO:0007669"/>
    <property type="project" value="TreeGrafter"/>
</dbReference>
<keyword evidence="4" id="KW-0472">Membrane</keyword>
<evidence type="ECO:0000256" key="1">
    <source>
        <dbReference type="ARBA" id="ARBA00004308"/>
    </source>
</evidence>
<reference evidence="8" key="1">
    <citation type="submission" date="2025-08" db="UniProtKB">
        <authorList>
            <consortium name="RefSeq"/>
        </authorList>
    </citation>
    <scope>IDENTIFICATION</scope>
</reference>
<accession>A0A8B7A102</accession>
<dbReference type="InterPro" id="IPR007677">
    <property type="entry name" value="Gasdermin"/>
</dbReference>
<sequence length="423" mass="47525">MTSMFERYVKNLLKEVGRGDLKPINNLSNATKFHQFNVIRKKKANFLSRFWKQPDIPTEFSLMDILEPNSSVPETVSTKPFLFNITEFQKHKGGVDVEVNIALETSVSGEATAYQESSLELQFVRIPPHTWTALQKRGLEKEPGFLKECRNRKENLYVVTEIMKLTKSTMLHEMGRVDSGGKCSFSWNPYVKGEVQGEGLRVTKKMLTLPESTVMAYQRKQLVIMVDGWDFKCLQKEISQEMEVLASFPKNLRDIIFHNILAMLGDRGALQDLMDMMEENSSGHLDGPGGTILNELQENTKDLLVSPKYCILYILGAIMVLSDTQHDLLAQSMEMRILAQQRELVRDILETNFTYAQSTPFTLKAELLAPLQGEAAAITHGLLEECGLTTGLKSLEPTGDLEANGPLCALYGALSVLQQLADP</sequence>
<dbReference type="PANTHER" id="PTHR16399:SF21">
    <property type="entry name" value="GASDERMIN-C"/>
    <property type="match status" value="1"/>
</dbReference>
<dbReference type="RefSeq" id="XP_007941614.1">
    <property type="nucleotide sequence ID" value="XM_007943423.1"/>
</dbReference>
<dbReference type="GO" id="GO:0005886">
    <property type="term" value="C:plasma membrane"/>
    <property type="evidence" value="ECO:0007669"/>
    <property type="project" value="UniProtKB-SubCell"/>
</dbReference>
<comment type="similarity">
    <text evidence="3">Belongs to the gasdermin family.</text>
</comment>
<dbReference type="GO" id="GO:0005829">
    <property type="term" value="C:cytosol"/>
    <property type="evidence" value="ECO:0007669"/>
    <property type="project" value="UniProtKB-SubCell"/>
</dbReference>
<evidence type="ECO:0000259" key="6">
    <source>
        <dbReference type="Pfam" id="PF04598"/>
    </source>
</evidence>
<feature type="domain" description="Gasdermin pore forming" evidence="6">
    <location>
        <begin position="4"/>
        <end position="235"/>
    </location>
</feature>
<dbReference type="Proteomes" id="UP000694850">
    <property type="component" value="Unplaced"/>
</dbReference>
<dbReference type="PANTHER" id="PTHR16399">
    <property type="entry name" value="GASDERMIN"/>
    <property type="match status" value="1"/>
</dbReference>
<proteinExistence type="inferred from homology"/>
<gene>
    <name evidence="8" type="primary">GSDMC</name>
</gene>
<evidence type="ECO:0000256" key="3">
    <source>
        <dbReference type="ARBA" id="ARBA00009279"/>
    </source>
</evidence>
<dbReference type="GO" id="GO:0070273">
    <property type="term" value="F:phosphatidylinositol-4-phosphate binding"/>
    <property type="evidence" value="ECO:0007669"/>
    <property type="project" value="TreeGrafter"/>
</dbReference>
<dbReference type="Pfam" id="PF04598">
    <property type="entry name" value="Gasdermin"/>
    <property type="match status" value="1"/>
</dbReference>
<comment type="subcellular location">
    <subcellularLocation>
        <location evidence="2">Cytoplasm</location>
        <location evidence="2">Cytosol</location>
    </subcellularLocation>
    <subcellularLocation>
        <location evidence="1">Endomembrane system</location>
    </subcellularLocation>
</comment>
<dbReference type="GO" id="GO:0005546">
    <property type="term" value="F:phosphatidylinositol-4,5-bisphosphate binding"/>
    <property type="evidence" value="ECO:0007669"/>
    <property type="project" value="TreeGrafter"/>
</dbReference>